<dbReference type="Pfam" id="PF00854">
    <property type="entry name" value="PTR2"/>
    <property type="match status" value="1"/>
</dbReference>
<protein>
    <recommendedName>
        <fullName evidence="9">Major facilitator superfamily (MFS) profile domain-containing protein</fullName>
    </recommendedName>
</protein>
<keyword evidence="5 6" id="KW-0472">Membrane</keyword>
<dbReference type="EMBL" id="ABEU02000001">
    <property type="status" value="NOT_ANNOTATED_CDS"/>
    <property type="molecule type" value="Genomic_DNA"/>
</dbReference>
<dbReference type="AlphaFoldDB" id="A0A7I4FBY8"/>
<dbReference type="SUPFAM" id="SSF103473">
    <property type="entry name" value="MFS general substrate transporter"/>
    <property type="match status" value="1"/>
</dbReference>
<reference evidence="7 8" key="2">
    <citation type="journal article" date="2018" name="Plant J.">
        <title>The Physcomitrella patens chromosome-scale assembly reveals moss genome structure and evolution.</title>
        <authorList>
            <person name="Lang D."/>
            <person name="Ullrich K.K."/>
            <person name="Murat F."/>
            <person name="Fuchs J."/>
            <person name="Jenkins J."/>
            <person name="Haas F.B."/>
            <person name="Piednoel M."/>
            <person name="Gundlach H."/>
            <person name="Van Bel M."/>
            <person name="Meyberg R."/>
            <person name="Vives C."/>
            <person name="Morata J."/>
            <person name="Symeonidi A."/>
            <person name="Hiss M."/>
            <person name="Muchero W."/>
            <person name="Kamisugi Y."/>
            <person name="Saleh O."/>
            <person name="Blanc G."/>
            <person name="Decker E.L."/>
            <person name="van Gessel N."/>
            <person name="Grimwood J."/>
            <person name="Hayes R.D."/>
            <person name="Graham S.W."/>
            <person name="Gunter L.E."/>
            <person name="McDaniel S.F."/>
            <person name="Hoernstein S.N.W."/>
            <person name="Larsson A."/>
            <person name="Li F.W."/>
            <person name="Perroud P.F."/>
            <person name="Phillips J."/>
            <person name="Ranjan P."/>
            <person name="Rokshar D.S."/>
            <person name="Rothfels C.J."/>
            <person name="Schneider L."/>
            <person name="Shu S."/>
            <person name="Stevenson D.W."/>
            <person name="Thummler F."/>
            <person name="Tillich M."/>
            <person name="Villarreal Aguilar J.C."/>
            <person name="Widiez T."/>
            <person name="Wong G.K."/>
            <person name="Wymore A."/>
            <person name="Zhang Y."/>
            <person name="Zimmer A.D."/>
            <person name="Quatrano R.S."/>
            <person name="Mayer K.F.X."/>
            <person name="Goodstein D."/>
            <person name="Casacuberta J.M."/>
            <person name="Vandepoele K."/>
            <person name="Reski R."/>
            <person name="Cuming A.C."/>
            <person name="Tuskan G.A."/>
            <person name="Maumus F."/>
            <person name="Salse J."/>
            <person name="Schmutz J."/>
            <person name="Rensing S.A."/>
        </authorList>
    </citation>
    <scope>NUCLEOTIDE SEQUENCE [LARGE SCALE GENOMIC DNA]</scope>
    <source>
        <strain evidence="7 8">cv. Gransden 2004</strain>
    </source>
</reference>
<evidence type="ECO:0000256" key="6">
    <source>
        <dbReference type="SAM" id="Phobius"/>
    </source>
</evidence>
<sequence length="226" mass="25534">MCQRIGSLGLQRNLVTYFTTEIHLSNPKAANMVSNFVGALYFTPFIGGFMADAYWGRFWAITGFATIQVVAVLYLGLYLIALGNGGIKPNVSSMGADQFDEIYDKEKKHMSSFFNWYYFVISIGSLLSVTIFVYIQDNVGFGWGFGIPTAVMFCAIIVFFFGSPLYRYKLPRGSPLTSVAQVLVAAARNRRAKLDNNSVMLYEDQAERQCPLEILAHTEQFRYWFC</sequence>
<dbReference type="EnsemblPlants" id="Pp3c1_38540V3.2">
    <property type="protein sequence ID" value="Pp3c1_38540V3.2"/>
    <property type="gene ID" value="Pp3c1_38540"/>
</dbReference>
<organism evidence="7 8">
    <name type="scientific">Physcomitrium patens</name>
    <name type="common">Spreading-leaved earth moss</name>
    <name type="synonym">Physcomitrella patens</name>
    <dbReference type="NCBI Taxonomy" id="3218"/>
    <lineage>
        <taxon>Eukaryota</taxon>
        <taxon>Viridiplantae</taxon>
        <taxon>Streptophyta</taxon>
        <taxon>Embryophyta</taxon>
        <taxon>Bryophyta</taxon>
        <taxon>Bryophytina</taxon>
        <taxon>Bryopsida</taxon>
        <taxon>Funariidae</taxon>
        <taxon>Funariales</taxon>
        <taxon>Funariaceae</taxon>
        <taxon>Physcomitrium</taxon>
    </lineage>
</organism>
<evidence type="ECO:0000256" key="3">
    <source>
        <dbReference type="ARBA" id="ARBA00022692"/>
    </source>
</evidence>
<dbReference type="Proteomes" id="UP000006727">
    <property type="component" value="Chromosome 1"/>
</dbReference>
<accession>A0A7I4FBY8</accession>
<reference evidence="7" key="3">
    <citation type="submission" date="2020-12" db="UniProtKB">
        <authorList>
            <consortium name="EnsemblPlants"/>
        </authorList>
    </citation>
    <scope>IDENTIFICATION</scope>
</reference>
<dbReference type="InterPro" id="IPR036259">
    <property type="entry name" value="MFS_trans_sf"/>
</dbReference>
<proteinExistence type="inferred from homology"/>
<dbReference type="GO" id="GO:0006857">
    <property type="term" value="P:oligopeptide transport"/>
    <property type="evidence" value="ECO:0007669"/>
    <property type="project" value="InterPro"/>
</dbReference>
<dbReference type="PROSITE" id="PS01022">
    <property type="entry name" value="PTR2_1"/>
    <property type="match status" value="1"/>
</dbReference>
<dbReference type="InterPro" id="IPR018456">
    <property type="entry name" value="PTR2_symporter_CS"/>
</dbReference>
<dbReference type="GO" id="GO:0016020">
    <property type="term" value="C:membrane"/>
    <property type="evidence" value="ECO:0007669"/>
    <property type="project" value="UniProtKB-SubCell"/>
</dbReference>
<dbReference type="PANTHER" id="PTHR11654">
    <property type="entry name" value="OLIGOPEPTIDE TRANSPORTER-RELATED"/>
    <property type="match status" value="1"/>
</dbReference>
<dbReference type="GO" id="GO:0022857">
    <property type="term" value="F:transmembrane transporter activity"/>
    <property type="evidence" value="ECO:0007669"/>
    <property type="project" value="InterPro"/>
</dbReference>
<keyword evidence="8" id="KW-1185">Reference proteome</keyword>
<evidence type="ECO:0000256" key="1">
    <source>
        <dbReference type="ARBA" id="ARBA00004141"/>
    </source>
</evidence>
<feature type="transmembrane region" description="Helical" evidence="6">
    <location>
        <begin position="32"/>
        <end position="51"/>
    </location>
</feature>
<dbReference type="InterPro" id="IPR000109">
    <property type="entry name" value="POT_fam"/>
</dbReference>
<evidence type="ECO:0000256" key="2">
    <source>
        <dbReference type="ARBA" id="ARBA00005982"/>
    </source>
</evidence>
<comment type="similarity">
    <text evidence="2">Belongs to the major facilitator superfamily. Proton-dependent oligopeptide transporter (POT/PTR) (TC 2.A.17) family.</text>
</comment>
<evidence type="ECO:0000313" key="8">
    <source>
        <dbReference type="Proteomes" id="UP000006727"/>
    </source>
</evidence>
<name>A0A7I4FBY8_PHYPA</name>
<evidence type="ECO:0000313" key="7">
    <source>
        <dbReference type="EnsemblPlants" id="Pp3c1_38540V3.2"/>
    </source>
</evidence>
<feature type="transmembrane region" description="Helical" evidence="6">
    <location>
        <begin position="141"/>
        <end position="162"/>
    </location>
</feature>
<dbReference type="Gramene" id="Pp3c1_38540V3.2">
    <property type="protein sequence ID" value="Pp3c1_38540V3.2"/>
    <property type="gene ID" value="Pp3c1_38540"/>
</dbReference>
<evidence type="ECO:0000256" key="4">
    <source>
        <dbReference type="ARBA" id="ARBA00022989"/>
    </source>
</evidence>
<feature type="transmembrane region" description="Helical" evidence="6">
    <location>
        <begin position="57"/>
        <end position="80"/>
    </location>
</feature>
<reference evidence="7 8" key="1">
    <citation type="journal article" date="2008" name="Science">
        <title>The Physcomitrella genome reveals evolutionary insights into the conquest of land by plants.</title>
        <authorList>
            <person name="Rensing S."/>
            <person name="Lang D."/>
            <person name="Zimmer A."/>
            <person name="Terry A."/>
            <person name="Salamov A."/>
            <person name="Shapiro H."/>
            <person name="Nishiyama T."/>
            <person name="Perroud P.-F."/>
            <person name="Lindquist E."/>
            <person name="Kamisugi Y."/>
            <person name="Tanahashi T."/>
            <person name="Sakakibara K."/>
            <person name="Fujita T."/>
            <person name="Oishi K."/>
            <person name="Shin-I T."/>
            <person name="Kuroki Y."/>
            <person name="Toyoda A."/>
            <person name="Suzuki Y."/>
            <person name="Hashimoto A."/>
            <person name="Yamaguchi K."/>
            <person name="Sugano A."/>
            <person name="Kohara Y."/>
            <person name="Fujiyama A."/>
            <person name="Anterola A."/>
            <person name="Aoki S."/>
            <person name="Ashton N."/>
            <person name="Barbazuk W.B."/>
            <person name="Barker E."/>
            <person name="Bennetzen J."/>
            <person name="Bezanilla M."/>
            <person name="Blankenship R."/>
            <person name="Cho S.H."/>
            <person name="Dutcher S."/>
            <person name="Estelle M."/>
            <person name="Fawcett J.A."/>
            <person name="Gundlach H."/>
            <person name="Hanada K."/>
            <person name="Heyl A."/>
            <person name="Hicks K.A."/>
            <person name="Hugh J."/>
            <person name="Lohr M."/>
            <person name="Mayer K."/>
            <person name="Melkozernov A."/>
            <person name="Murata T."/>
            <person name="Nelson D."/>
            <person name="Pils B."/>
            <person name="Prigge M."/>
            <person name="Reiss B."/>
            <person name="Renner T."/>
            <person name="Rombauts S."/>
            <person name="Rushton P."/>
            <person name="Sanderfoot A."/>
            <person name="Schween G."/>
            <person name="Shiu S.-H."/>
            <person name="Stueber K."/>
            <person name="Theodoulou F.L."/>
            <person name="Tu H."/>
            <person name="Van de Peer Y."/>
            <person name="Verrier P.J."/>
            <person name="Waters E."/>
            <person name="Wood A."/>
            <person name="Yang L."/>
            <person name="Cove D."/>
            <person name="Cuming A."/>
            <person name="Hasebe M."/>
            <person name="Lucas S."/>
            <person name="Mishler D.B."/>
            <person name="Reski R."/>
            <person name="Grigoriev I."/>
            <person name="Quatrano R.S."/>
            <person name="Boore J.L."/>
        </authorList>
    </citation>
    <scope>NUCLEOTIDE SEQUENCE [LARGE SCALE GENOMIC DNA]</scope>
    <source>
        <strain evidence="7 8">cv. Gransden 2004</strain>
    </source>
</reference>
<comment type="subcellular location">
    <subcellularLocation>
        <location evidence="1">Membrane</location>
        <topology evidence="1">Multi-pass membrane protein</topology>
    </subcellularLocation>
</comment>
<keyword evidence="4 6" id="KW-1133">Transmembrane helix</keyword>
<dbReference type="Gene3D" id="1.20.1250.20">
    <property type="entry name" value="MFS general substrate transporter like domains"/>
    <property type="match status" value="1"/>
</dbReference>
<feature type="transmembrane region" description="Helical" evidence="6">
    <location>
        <begin position="116"/>
        <end position="135"/>
    </location>
</feature>
<evidence type="ECO:0000256" key="5">
    <source>
        <dbReference type="ARBA" id="ARBA00023136"/>
    </source>
</evidence>
<evidence type="ECO:0008006" key="9">
    <source>
        <dbReference type="Google" id="ProtNLM"/>
    </source>
</evidence>
<keyword evidence="3 6" id="KW-0812">Transmembrane</keyword>